<dbReference type="InterPro" id="IPR022796">
    <property type="entry name" value="Chloroa_b-bind"/>
</dbReference>
<dbReference type="EMBL" id="CAXAMM010008435">
    <property type="protein sequence ID" value="CAK9017294.1"/>
    <property type="molecule type" value="Genomic_DNA"/>
</dbReference>
<evidence type="ECO:0000313" key="6">
    <source>
        <dbReference type="Proteomes" id="UP001642464"/>
    </source>
</evidence>
<gene>
    <name evidence="5" type="ORF">SCF082_LOCUS13571</name>
</gene>
<dbReference type="Gene3D" id="1.10.3460.10">
    <property type="entry name" value="Chlorophyll a/b binding protein domain"/>
    <property type="match status" value="8"/>
</dbReference>
<proteinExistence type="predicted"/>
<protein>
    <submittedName>
        <fullName evidence="5">Uncharacterized protein</fullName>
    </submittedName>
</protein>
<evidence type="ECO:0000256" key="3">
    <source>
        <dbReference type="ARBA" id="ARBA00022531"/>
    </source>
</evidence>
<dbReference type="InterPro" id="IPR001344">
    <property type="entry name" value="Chloro_AB-bd_pln"/>
</dbReference>
<organism evidence="5 6">
    <name type="scientific">Durusdinium trenchii</name>
    <dbReference type="NCBI Taxonomy" id="1381693"/>
    <lineage>
        <taxon>Eukaryota</taxon>
        <taxon>Sar</taxon>
        <taxon>Alveolata</taxon>
        <taxon>Dinophyceae</taxon>
        <taxon>Suessiales</taxon>
        <taxon>Symbiodiniaceae</taxon>
        <taxon>Durusdinium</taxon>
    </lineage>
</organism>
<evidence type="ECO:0000256" key="4">
    <source>
        <dbReference type="ARBA" id="ARBA00022640"/>
    </source>
</evidence>
<evidence type="ECO:0000313" key="5">
    <source>
        <dbReference type="EMBL" id="CAK9017294.1"/>
    </source>
</evidence>
<comment type="caution">
    <text evidence="5">The sequence shown here is derived from an EMBL/GenBank/DDBJ whole genome shotgun (WGS) entry which is preliminary data.</text>
</comment>
<keyword evidence="6" id="KW-1185">Reference proteome</keyword>
<comment type="subcellular location">
    <subcellularLocation>
        <location evidence="1">Plastid</location>
        <location evidence="1">Chloroplast</location>
    </subcellularLocation>
</comment>
<dbReference type="SUPFAM" id="SSF103511">
    <property type="entry name" value="Chlorophyll a-b binding protein"/>
    <property type="match status" value="9"/>
</dbReference>
<keyword evidence="4" id="KW-0934">Plastid</keyword>
<evidence type="ECO:0000256" key="1">
    <source>
        <dbReference type="ARBA" id="ARBA00004229"/>
    </source>
</evidence>
<evidence type="ECO:0000256" key="2">
    <source>
        <dbReference type="ARBA" id="ARBA00022528"/>
    </source>
</evidence>
<name>A0ABP0JS60_9DINO</name>
<dbReference type="Pfam" id="PF00504">
    <property type="entry name" value="Chloroa_b-bind"/>
    <property type="match status" value="9"/>
</dbReference>
<dbReference type="PANTHER" id="PTHR21649">
    <property type="entry name" value="CHLOROPHYLL A/B BINDING PROTEIN"/>
    <property type="match status" value="1"/>
</dbReference>
<keyword evidence="3" id="KW-0602">Photosynthesis</keyword>
<sequence length="1764" mass="193838">MALVEDPYFVTDDPYGGGYEQDEEEDSIMVLELAMDRAWTLILLQGLYFDQILAAETPLTRRPEKEMVEEVIDPDLEEEQPRRIPDVQLVVLSVAQIGWSFMDAGEEEVPYEARSERVSDPSWVVGVEQPEQPLEEEVLTRSTGYHVRTIFWWAWEENVEEEADLGDEPGEEPWAEEVHEEPLEAGGLVDFKQSKKNMLKPKSQALRYAMGMASSKKTAQLALGSLGLAALGSTFVAPGNRGAKTSLRSAGSAPAPVTSAASQAAGAASVAGAAVCSAAVLMSQGRKVGACKASITALQAFEQELGVQPPVGYWDPAGLARDGDAEAFKRRRSVELKHGRIAMLATMGYITPEIAGKFPGYLSPSAGLKFADVPNGLAAISKVPAGGWTQILLYMSWCEVSRGPGSDIASGRPGDFGWYVLSSPDPETKNKKLNAELANGRLAMMAIIGMFYQDGLTGSAWGDWANYADSPLRAEADFSQELGVTPPLGFWDPLGFSKFESPEIAKQQFKRRRIVEIQHGRVAMLACLGYIVPEYFRFPGLCSPSQGLAFTDIPNGLKGAAAVPLAGWLQIITFARRLRVTNLQKQQDEVLGDYGYGAFGLPFGRKIDAEKKKKKSLTAEINNGRLAMMAIIGMFYQDGLTGSAWGDWANYADSPLRAEADFSQELGVTPPLGFWDPLGFSKFENPEVAKQQFKRRRIVEIQHGRVAMLACIGYIVPEYFRFPGLCSPSQGVAFADIPNGLKGAAAVPLAGWLQIITFATWRMVTNLQKQQDEVLGDYGPWANLDPVGYTRDGALRVPGNGWAQIVAFAGYYELFVYKFNGTPGDYGWKAISSADAETKKRKLSAELANGRLAMMAIIGMFFQDGLTGSAWGDWALYTDSPLRAFEDELGVQAPVGFWDPVGYTRDGNAETFQRRRETEIKHGRVAMYATMGYIVPEYFKWPGYLSPSLGLKFEDVPNGLAAITKVPGNGWAQIVAFAGYYELFVYKFNGTPGDYGWKAISSADAETKKRKLNAELANGRLAMMAIIGMFFQDGLTGSAWGDWANYTDSPLRAFENETGVQPPVGFWDPLGLSVSGNQSDYKRRREVELKHGRVAMFATIGYILPEYWRFPGYLSKFLDIKFADVPNGLAAFSKVPALGWLQIVGFAGIVELNVYNEEVNGEPGNYGSGFLGLRSVGIMNSGISDPEVRKKKLNAELANGRLAMMAIIGMFFQDGLTGSAWGDWANYTDSPLRAFEEELGVQAPVGFWDPVGYTRDGNMETFKRRRETEIKHGRVAMYATMGYIVPEYFKWPGYLSPSLGLKFEDVPNGLAAIAKVPGNGWAQIVAFAGYYELFVYKYSGTPGDYGWKAISSADAETKKRKLSAELANGRLAMMAIIGMFFQDGLTGSAWGDWANYTDSPLRAFENETGVQPPVGFWDPLGLSVSGNQSDYKRRREVELKHGRVAMFATIGYILPEYWRFPGYLSKFLDIKFADVPNGLAAFSKVPALGWLQIVGFAGIVELNVYNEEVNGEPGNYGSGFLGLRSVGVMNSGISDPEIRKKKLNAELANGRLAMMAIIGMFFQDGLTGSAWGDWANYTDSPLRAFEGELGVQAPVGFWDPLGLSADGDVETFKRRRAVELKHGRICMLACVGYIVPEYFRWPGYLSPEKGIKFADMPHGIAAIGKVPLEGWVQIALFLGHYEGYFWRQDAKRAPGDYEGYGFLGVGKNFIFNFEPIIFKDAEVKQTKLRAELANGRLAMVALMAMLFQNGTVGTTGPAMWLPSA</sequence>
<reference evidence="5 6" key="1">
    <citation type="submission" date="2024-02" db="EMBL/GenBank/DDBJ databases">
        <authorList>
            <person name="Chen Y."/>
            <person name="Shah S."/>
            <person name="Dougan E. K."/>
            <person name="Thang M."/>
            <person name="Chan C."/>
        </authorList>
    </citation>
    <scope>NUCLEOTIDE SEQUENCE [LARGE SCALE GENOMIC DNA]</scope>
</reference>
<accession>A0ABP0JS60</accession>
<dbReference type="Proteomes" id="UP001642464">
    <property type="component" value="Unassembled WGS sequence"/>
</dbReference>
<keyword evidence="2" id="KW-0150">Chloroplast</keyword>